<dbReference type="Gene3D" id="3.90.79.10">
    <property type="entry name" value="Nucleoside Triphosphate Pyrophosphohydrolase"/>
    <property type="match status" value="1"/>
</dbReference>
<dbReference type="OrthoDB" id="10261522at2759"/>
<gene>
    <name evidence="1" type="ORF">BKA59DRAFT_88334</name>
</gene>
<dbReference type="SUPFAM" id="SSF55811">
    <property type="entry name" value="Nudix"/>
    <property type="match status" value="1"/>
</dbReference>
<keyword evidence="2" id="KW-1185">Reference proteome</keyword>
<name>A0A8K0S3Z9_9HYPO</name>
<dbReference type="EMBL" id="JAGPXF010000002">
    <property type="protein sequence ID" value="KAH7256814.1"/>
    <property type="molecule type" value="Genomic_DNA"/>
</dbReference>
<dbReference type="InterPro" id="IPR015797">
    <property type="entry name" value="NUDIX_hydrolase-like_dom_sf"/>
</dbReference>
<reference evidence="1" key="1">
    <citation type="journal article" date="2021" name="Nat. Commun.">
        <title>Genetic determinants of endophytism in the Arabidopsis root mycobiome.</title>
        <authorList>
            <person name="Mesny F."/>
            <person name="Miyauchi S."/>
            <person name="Thiergart T."/>
            <person name="Pickel B."/>
            <person name="Atanasova L."/>
            <person name="Karlsson M."/>
            <person name="Huettel B."/>
            <person name="Barry K.W."/>
            <person name="Haridas S."/>
            <person name="Chen C."/>
            <person name="Bauer D."/>
            <person name="Andreopoulos W."/>
            <person name="Pangilinan J."/>
            <person name="LaButti K."/>
            <person name="Riley R."/>
            <person name="Lipzen A."/>
            <person name="Clum A."/>
            <person name="Drula E."/>
            <person name="Henrissat B."/>
            <person name="Kohler A."/>
            <person name="Grigoriev I.V."/>
            <person name="Martin F.M."/>
            <person name="Hacquard S."/>
        </authorList>
    </citation>
    <scope>NUCLEOTIDE SEQUENCE</scope>
    <source>
        <strain evidence="1">MPI-SDFR-AT-0068</strain>
    </source>
</reference>
<evidence type="ECO:0000313" key="1">
    <source>
        <dbReference type="EMBL" id="KAH7256814.1"/>
    </source>
</evidence>
<accession>A0A8K0S3Z9</accession>
<protein>
    <recommendedName>
        <fullName evidence="3">Nudix hydrolase domain-containing protein</fullName>
    </recommendedName>
</protein>
<dbReference type="AlphaFoldDB" id="A0A8K0S3Z9"/>
<sequence>MASTLAAQPSFPATASPRQRPFLLSDLIYQKHPSTAAVTMDTMYGVIERGNKIDIRNVHKNMWKFYIEDVNEVVGFVRDDIQKQMNWGPRFFHIQDKDAGGEYDMREITLMTSIPRFEGGKYPPAEACQNAFMQLFSDNRTRFPCMDRWLSKDDSVREFAPIHLSDPGRGFSIPLPVRGLLGVVTVGVHLNVYRVKQEGGKEIIDCIWVSHRATGPDFSYPGMLDQIVAGGVDCRDEIDGRLAPCKTLIREAREEAGFTINLENRQVFCSDDVGNTTLLGTVERVSEVTFYDCKDSSAGDLNKNHLEPGLRIVYDLKIIEPSFNPQGKEPGIERFEAMDVPQVIESLKADRWKPNCGLVMLDFMVRHGLVTKANDSRFNDIKRDLRRLLPFQFITEYKNIIKGW</sequence>
<dbReference type="CDD" id="cd03676">
    <property type="entry name" value="NUDIX_Tnr3_like"/>
    <property type="match status" value="1"/>
</dbReference>
<organism evidence="1 2">
    <name type="scientific">Fusarium tricinctum</name>
    <dbReference type="NCBI Taxonomy" id="61284"/>
    <lineage>
        <taxon>Eukaryota</taxon>
        <taxon>Fungi</taxon>
        <taxon>Dikarya</taxon>
        <taxon>Ascomycota</taxon>
        <taxon>Pezizomycotina</taxon>
        <taxon>Sordariomycetes</taxon>
        <taxon>Hypocreomycetidae</taxon>
        <taxon>Hypocreales</taxon>
        <taxon>Nectriaceae</taxon>
        <taxon>Fusarium</taxon>
        <taxon>Fusarium tricinctum species complex</taxon>
    </lineage>
</organism>
<comment type="caution">
    <text evidence="1">The sequence shown here is derived from an EMBL/GenBank/DDBJ whole genome shotgun (WGS) entry which is preliminary data.</text>
</comment>
<evidence type="ECO:0008006" key="3">
    <source>
        <dbReference type="Google" id="ProtNLM"/>
    </source>
</evidence>
<proteinExistence type="predicted"/>
<dbReference type="Proteomes" id="UP000813427">
    <property type="component" value="Unassembled WGS sequence"/>
</dbReference>
<evidence type="ECO:0000313" key="2">
    <source>
        <dbReference type="Proteomes" id="UP000813427"/>
    </source>
</evidence>